<evidence type="ECO:0000313" key="1">
    <source>
        <dbReference type="EMBL" id="UUZ45559.1"/>
    </source>
</evidence>
<protein>
    <submittedName>
        <fullName evidence="1">Uncharacterized protein</fullName>
    </submittedName>
</protein>
<gene>
    <name evidence="1" type="ORF">LP422_05560</name>
</gene>
<evidence type="ECO:0000313" key="2">
    <source>
        <dbReference type="Proteomes" id="UP001059663"/>
    </source>
</evidence>
<sequence length="256" mass="27275">MYGTSAAPLASRHGDAVAPAVFTPRTAALAAAVIAQRRWSLPVAGLIWATITARLATRLRSSGDDVPLSWSTAGQIAARLSYDAARGSLEQSGALALRHWWPVVLPAAPVSPRVRRIVAVAAVADAISECRRVRPDLDPLSFLVDRRLDDPAYGAGVWTGAVRASLRVPCCRASADRSRRGDLSLNLNRLGWSPRALCPRVRSTSRPPESGSGRVGRGSAGERLQPADQHDRARLRDAVAPASRWAVTGAPDSSCR</sequence>
<organism evidence="1 2">
    <name type="scientific">Janibacter limosus</name>
    <dbReference type="NCBI Taxonomy" id="53458"/>
    <lineage>
        <taxon>Bacteria</taxon>
        <taxon>Bacillati</taxon>
        <taxon>Actinomycetota</taxon>
        <taxon>Actinomycetes</taxon>
        <taxon>Micrococcales</taxon>
        <taxon>Intrasporangiaceae</taxon>
        <taxon>Janibacter</taxon>
    </lineage>
</organism>
<proteinExistence type="predicted"/>
<accession>A0AC61U6E7</accession>
<reference evidence="1" key="1">
    <citation type="submission" date="2021-11" db="EMBL/GenBank/DDBJ databases">
        <title>Study of the species diversity of bacterial strains isolated from a unique natural object - Shulgan-Tash cave (Bashkiria).</title>
        <authorList>
            <person name="Sazanova A.L."/>
            <person name="Chirak E.R."/>
            <person name="Safronova V.I."/>
        </authorList>
    </citation>
    <scope>NUCLEOTIDE SEQUENCE</scope>
    <source>
        <strain evidence="1">P1</strain>
    </source>
</reference>
<dbReference type="EMBL" id="CP087977">
    <property type="protein sequence ID" value="UUZ45559.1"/>
    <property type="molecule type" value="Genomic_DNA"/>
</dbReference>
<dbReference type="Proteomes" id="UP001059663">
    <property type="component" value="Chromosome"/>
</dbReference>
<name>A0AC61U6E7_9MICO</name>